<protein>
    <submittedName>
        <fullName evidence="3">Unannotated protein</fullName>
    </submittedName>
</protein>
<dbReference type="EMBL" id="CAEZXR010000178">
    <property type="protein sequence ID" value="CAB4712431.1"/>
    <property type="molecule type" value="Genomic_DNA"/>
</dbReference>
<dbReference type="AlphaFoldDB" id="A0A6J6QKS8"/>
<dbReference type="InterPro" id="IPR028051">
    <property type="entry name" value="CheX-like_dom"/>
</dbReference>
<gene>
    <name evidence="3" type="ORF">UFOPK2579_01524</name>
</gene>
<dbReference type="Pfam" id="PF13690">
    <property type="entry name" value="CheX"/>
    <property type="match status" value="1"/>
</dbReference>
<reference evidence="3" key="1">
    <citation type="submission" date="2020-05" db="EMBL/GenBank/DDBJ databases">
        <authorList>
            <person name="Chiriac C."/>
            <person name="Salcher M."/>
            <person name="Ghai R."/>
            <person name="Kavagutti S V."/>
        </authorList>
    </citation>
    <scope>NUCLEOTIDE SEQUENCE</scope>
</reference>
<proteinExistence type="predicted"/>
<evidence type="ECO:0000313" key="3">
    <source>
        <dbReference type="EMBL" id="CAB4712431.1"/>
    </source>
</evidence>
<sequence length="157" mass="16664">MIAVEEPSLDDVYAVVEEVWTTFLGSDEPILPAFEPQPGPIEGWTAAVTVTGAWEAMVLVTLGDRLSRTMTGRMLGIADDESSSEDLTDALGELVNVIGGNVKSLMAGPSTLSLPLVAQGAISTTSHLEEACRVDLTWSGDPLRVTVCVPRAEGEHR</sequence>
<keyword evidence="1" id="KW-0145">Chemotaxis</keyword>
<dbReference type="GO" id="GO:0006935">
    <property type="term" value="P:chemotaxis"/>
    <property type="evidence" value="ECO:0007669"/>
    <property type="project" value="UniProtKB-KW"/>
</dbReference>
<evidence type="ECO:0000256" key="1">
    <source>
        <dbReference type="ARBA" id="ARBA00022500"/>
    </source>
</evidence>
<dbReference type="SUPFAM" id="SSF103039">
    <property type="entry name" value="CheC-like"/>
    <property type="match status" value="1"/>
</dbReference>
<organism evidence="3">
    <name type="scientific">freshwater metagenome</name>
    <dbReference type="NCBI Taxonomy" id="449393"/>
    <lineage>
        <taxon>unclassified sequences</taxon>
        <taxon>metagenomes</taxon>
        <taxon>ecological metagenomes</taxon>
    </lineage>
</organism>
<dbReference type="Gene3D" id="3.40.1550.10">
    <property type="entry name" value="CheC-like"/>
    <property type="match status" value="1"/>
</dbReference>
<dbReference type="InterPro" id="IPR028976">
    <property type="entry name" value="CheC-like_sf"/>
</dbReference>
<accession>A0A6J6QKS8</accession>
<feature type="domain" description="Chemotaxis phosphatase CheX-like" evidence="2">
    <location>
        <begin position="45"/>
        <end position="127"/>
    </location>
</feature>
<name>A0A6J6QKS8_9ZZZZ</name>
<evidence type="ECO:0000259" key="2">
    <source>
        <dbReference type="Pfam" id="PF13690"/>
    </source>
</evidence>